<proteinExistence type="predicted"/>
<comment type="caution">
    <text evidence="1">The sequence shown here is derived from an EMBL/GenBank/DDBJ whole genome shotgun (WGS) entry which is preliminary data.</text>
</comment>
<evidence type="ECO:0000313" key="1">
    <source>
        <dbReference type="EMBL" id="CAB3377191.1"/>
    </source>
</evidence>
<organism evidence="1 2">
    <name type="scientific">Cloeon dipterum</name>
    <dbReference type="NCBI Taxonomy" id="197152"/>
    <lineage>
        <taxon>Eukaryota</taxon>
        <taxon>Metazoa</taxon>
        <taxon>Ecdysozoa</taxon>
        <taxon>Arthropoda</taxon>
        <taxon>Hexapoda</taxon>
        <taxon>Insecta</taxon>
        <taxon>Pterygota</taxon>
        <taxon>Palaeoptera</taxon>
        <taxon>Ephemeroptera</taxon>
        <taxon>Pisciforma</taxon>
        <taxon>Baetidae</taxon>
        <taxon>Cloeon</taxon>
    </lineage>
</organism>
<dbReference type="AlphaFoldDB" id="A0A8S1DBQ3"/>
<reference evidence="1 2" key="1">
    <citation type="submission" date="2020-04" db="EMBL/GenBank/DDBJ databases">
        <authorList>
            <person name="Alioto T."/>
            <person name="Alioto T."/>
            <person name="Gomez Garrido J."/>
        </authorList>
    </citation>
    <scope>NUCLEOTIDE SEQUENCE [LARGE SCALE GENOMIC DNA]</scope>
</reference>
<dbReference type="Proteomes" id="UP000494165">
    <property type="component" value="Unassembled WGS sequence"/>
</dbReference>
<sequence>MSAQGKQGLEDGRNLFAFCAHVEAYLPHPFPKGAAVKQVSVIHDKENKRRHNWISFYQGDKLADRGAS</sequence>
<gene>
    <name evidence="1" type="ORF">CLODIP_2_CD12372</name>
</gene>
<evidence type="ECO:0000313" key="2">
    <source>
        <dbReference type="Proteomes" id="UP000494165"/>
    </source>
</evidence>
<dbReference type="EMBL" id="CADEPI010000140">
    <property type="protein sequence ID" value="CAB3377191.1"/>
    <property type="molecule type" value="Genomic_DNA"/>
</dbReference>
<protein>
    <submittedName>
        <fullName evidence="1">Uncharacterized protein</fullName>
    </submittedName>
</protein>
<name>A0A8S1DBQ3_9INSE</name>
<keyword evidence="2" id="KW-1185">Reference proteome</keyword>
<accession>A0A8S1DBQ3</accession>